<evidence type="ECO:0000313" key="2">
    <source>
        <dbReference type="EMBL" id="MBN8744090.1"/>
    </source>
</evidence>
<name>A0A8I1MUL8_THIA3</name>
<gene>
    <name evidence="2" type="ORF">J0I24_07240</name>
</gene>
<feature type="transmembrane region" description="Helical" evidence="1">
    <location>
        <begin position="32"/>
        <end position="55"/>
    </location>
</feature>
<dbReference type="SUPFAM" id="SSF54523">
    <property type="entry name" value="Pili subunits"/>
    <property type="match status" value="1"/>
</dbReference>
<dbReference type="InterPro" id="IPR045584">
    <property type="entry name" value="Pilin-like"/>
</dbReference>
<dbReference type="Gene3D" id="3.55.40.10">
    <property type="entry name" value="minor pseudopilin epsh domain"/>
    <property type="match status" value="1"/>
</dbReference>
<keyword evidence="1" id="KW-1133">Transmembrane helix</keyword>
<reference evidence="2" key="1">
    <citation type="submission" date="2021-02" db="EMBL/GenBank/DDBJ databases">
        <title>Thiocyanate and organic carbon inputs drive convergent selection for specific autotrophic Afipia and Thiobacillus strains within complex microbiomes.</title>
        <authorList>
            <person name="Huddy R.J."/>
            <person name="Sachdeva R."/>
            <person name="Kadzinga F."/>
            <person name="Kantor R.S."/>
            <person name="Harrison S.T.L."/>
            <person name="Banfield J.F."/>
        </authorList>
    </citation>
    <scope>NUCLEOTIDE SEQUENCE</scope>
    <source>
        <strain evidence="2">SCN18_13_7_16_R3_B_64_19</strain>
    </source>
</reference>
<dbReference type="RefSeq" id="WP_276729492.1">
    <property type="nucleotide sequence ID" value="NZ_JAFKMR010000015.1"/>
</dbReference>
<dbReference type="AlphaFoldDB" id="A0A8I1MUL8"/>
<evidence type="ECO:0000256" key="1">
    <source>
        <dbReference type="SAM" id="Phobius"/>
    </source>
</evidence>
<dbReference type="Proteomes" id="UP000664800">
    <property type="component" value="Unassembled WGS sequence"/>
</dbReference>
<dbReference type="PROSITE" id="PS00409">
    <property type="entry name" value="PROKAR_NTER_METHYL"/>
    <property type="match status" value="1"/>
</dbReference>
<keyword evidence="1" id="KW-0472">Membrane</keyword>
<dbReference type="Pfam" id="PF07963">
    <property type="entry name" value="N_methyl"/>
    <property type="match status" value="1"/>
</dbReference>
<dbReference type="EMBL" id="JAFKMR010000015">
    <property type="protein sequence ID" value="MBN8744090.1"/>
    <property type="molecule type" value="Genomic_DNA"/>
</dbReference>
<sequence length="210" mass="22451">MPTLAAGNKPGCVLRARQPRQRQAWGLHSRGFTLLEMLVALIIVGMVTAMAAFALPPSENAQMQREAQRLSALFDAARQHAAETGVPLAWASGPRGYAFVQIGPQGWEPVDSDLLRPRLWPWVGGGREIPPQDWRAALGGEPREAAYSAGTVSVSLSEGGVRSLGTPPSWLLFGSEPVGGPVRLVLSDGAERDSIETDGFAPFVVSRSRS</sequence>
<comment type="caution">
    <text evidence="2">The sequence shown here is derived from an EMBL/GenBank/DDBJ whole genome shotgun (WGS) entry which is preliminary data.</text>
</comment>
<protein>
    <submittedName>
        <fullName evidence="2">Prepilin-type N-terminal cleavage/methylation domain-containing protein</fullName>
    </submittedName>
</protein>
<proteinExistence type="predicted"/>
<accession>A0A8I1MUL8</accession>
<keyword evidence="1" id="KW-0812">Transmembrane</keyword>
<organism evidence="2 3">
    <name type="scientific">Thiomonas arsenitoxydans (strain DSM 22701 / CIP 110005 / 3As)</name>
    <dbReference type="NCBI Taxonomy" id="426114"/>
    <lineage>
        <taxon>Bacteria</taxon>
        <taxon>Pseudomonadati</taxon>
        <taxon>Pseudomonadota</taxon>
        <taxon>Betaproteobacteria</taxon>
        <taxon>Burkholderiales</taxon>
        <taxon>Thiomonas</taxon>
    </lineage>
</organism>
<dbReference type="NCBIfam" id="TIGR02532">
    <property type="entry name" value="IV_pilin_GFxxxE"/>
    <property type="match status" value="1"/>
</dbReference>
<dbReference type="InterPro" id="IPR012902">
    <property type="entry name" value="N_methyl_site"/>
</dbReference>
<evidence type="ECO:0000313" key="3">
    <source>
        <dbReference type="Proteomes" id="UP000664800"/>
    </source>
</evidence>